<evidence type="ECO:0000313" key="2">
    <source>
        <dbReference type="Proteomes" id="UP000598971"/>
    </source>
</evidence>
<keyword evidence="2" id="KW-1185">Reference proteome</keyword>
<protein>
    <submittedName>
        <fullName evidence="1">Uncharacterized protein</fullName>
    </submittedName>
</protein>
<organism evidence="1 2">
    <name type="scientific">Limnovirga soli</name>
    <dbReference type="NCBI Taxonomy" id="2656915"/>
    <lineage>
        <taxon>Bacteria</taxon>
        <taxon>Pseudomonadati</taxon>
        <taxon>Bacteroidota</taxon>
        <taxon>Chitinophagia</taxon>
        <taxon>Chitinophagales</taxon>
        <taxon>Chitinophagaceae</taxon>
        <taxon>Limnovirga</taxon>
    </lineage>
</organism>
<dbReference type="RefSeq" id="WP_171608948.1">
    <property type="nucleotide sequence ID" value="NZ_WHPF01000012.1"/>
</dbReference>
<proteinExistence type="predicted"/>
<name>A0A8J8FFA5_9BACT</name>
<reference evidence="1" key="1">
    <citation type="submission" date="2019-10" db="EMBL/GenBank/DDBJ databases">
        <title>Draft genome sequence of Panacibacter sp. KCS-6.</title>
        <authorList>
            <person name="Yim K.J."/>
        </authorList>
    </citation>
    <scope>NUCLEOTIDE SEQUENCE</scope>
    <source>
        <strain evidence="1">KCS-6</strain>
    </source>
</reference>
<dbReference type="EMBL" id="WHPF01000012">
    <property type="protein sequence ID" value="NNV57000.1"/>
    <property type="molecule type" value="Genomic_DNA"/>
</dbReference>
<accession>A0A8J8FFA5</accession>
<evidence type="ECO:0000313" key="1">
    <source>
        <dbReference type="EMBL" id="NNV57000.1"/>
    </source>
</evidence>
<dbReference type="AlphaFoldDB" id="A0A8J8FFA5"/>
<comment type="caution">
    <text evidence="1">The sequence shown here is derived from an EMBL/GenBank/DDBJ whole genome shotgun (WGS) entry which is preliminary data.</text>
</comment>
<dbReference type="Proteomes" id="UP000598971">
    <property type="component" value="Unassembled WGS sequence"/>
</dbReference>
<sequence length="177" mass="21108">MLDFDKVIEKITSFLKAYNFFVVENHKNHVKYESTKTSIVIGYDEREYYYFAIVGDKSNISIPLDVNNLTNVFQYDSEKFIRSPFEEFFIDFFMTTNGNRILTGDRTIFEALKRDRDKRAEEYTRQLLQRQNLDSADKAWLSNNYLVFVKHLDLIDKSSLLQSYELKYSIAKRKLNE</sequence>
<gene>
    <name evidence="1" type="ORF">GD597_16120</name>
</gene>